<feature type="compositionally biased region" description="Polar residues" evidence="1">
    <location>
        <begin position="221"/>
        <end position="232"/>
    </location>
</feature>
<reference evidence="3 4" key="1">
    <citation type="submission" date="2020-12" db="EMBL/GenBank/DDBJ databases">
        <title>Concerted genomic and epigenomic changes stabilize Arabidopsis allopolyploids.</title>
        <authorList>
            <person name="Chen Z."/>
        </authorList>
    </citation>
    <scope>NUCLEOTIDE SEQUENCE [LARGE SCALE GENOMIC DNA]</scope>
    <source>
        <strain evidence="3">Allo738</strain>
        <tissue evidence="3">Leaf</tissue>
    </source>
</reference>
<comment type="caution">
    <text evidence="3">The sequence shown here is derived from an EMBL/GenBank/DDBJ whole genome shotgun (WGS) entry which is preliminary data.</text>
</comment>
<evidence type="ECO:0000256" key="1">
    <source>
        <dbReference type="SAM" id="MobiDB-lite"/>
    </source>
</evidence>
<evidence type="ECO:0000259" key="2">
    <source>
        <dbReference type="Pfam" id="PF14309"/>
    </source>
</evidence>
<dbReference type="PANTHER" id="PTHR47212:SF7">
    <property type="entry name" value="PHOSPHATIDYLINOSITOL N-ACETYGLUCOSAMINLYTRANSFERASE SUBUNIT P-LIKE PROTEIN"/>
    <property type="match status" value="1"/>
</dbReference>
<evidence type="ECO:0000313" key="4">
    <source>
        <dbReference type="Proteomes" id="UP000694240"/>
    </source>
</evidence>
<accession>A0A8T2AGG1</accession>
<feature type="region of interest" description="Disordered" evidence="1">
    <location>
        <begin position="214"/>
        <end position="237"/>
    </location>
</feature>
<evidence type="ECO:0000313" key="3">
    <source>
        <dbReference type="EMBL" id="KAG7570621.1"/>
    </source>
</evidence>
<sequence length="722" mass="81608">MEKEICRRHLSREGIGCVWVFMSMFDFRHGGSNQKLLIDKKRGSKRIIANNGMFDTMVEKQLTCDCDYDCEESEADMQSVKKLIEDEIDEKTKQKCEARNRNRRSKTGSKISEDVSVLIIGDDDDHAEKADDQCPRISQNEVDLVNDDSEEKFSELIKRLIAQKESEVDSCKKNLVDAFQVLNSKEESFLNTDTPISGDSQRINECRQTIVILKPEPNSLDAGSSPGTPSTDNKAKNGRFSSRFILSRIRRRLKFAAGKNPFNAQHDSDPDPDTLSCNMSQNCCLGEEIDTNPGKGVSDGEILPDIASKSKATKEDTVHESEEGSKKSMCGIYIAAKKHLSEMLAEGDIDADSPDKEVPKILGKILALPEFSTPDNSPRVNLSLDHPLIDKPKIQQCSSEDYYYEPLGLDSNKHEETEFMPFPEDTGMEEEEKTVLDSLSEEISSSIIQQDAYVDEDEQKQLLEKEELDEGRLPCSPPNSSVRMSECQENTTDVLGKSSPVSVLEPLFTDDDTSPNSSRFSSVEMRMQPLCIRFDEADSPRPEKDNDTKTRMDDKELALEYIQAVVKSSELNWEELLARSFYSEQILEQALMDDIDFCSTNLCSDKKLLFDCINEVLMEFCGHGPWISFFKPSMRFFPDMENAVEVVQEEVYWHLLPLPSPHTLDQIVQKDLARTGNWMDLRFDIGCIGSETGEIILDELLEEIISNCTDLVQPETINKLIP</sequence>
<proteinExistence type="predicted"/>
<protein>
    <recommendedName>
        <fullName evidence="2">DUF4378 domain-containing protein</fullName>
    </recommendedName>
</protein>
<organism evidence="3 4">
    <name type="scientific">Arabidopsis thaliana x Arabidopsis arenosa</name>
    <dbReference type="NCBI Taxonomy" id="1240361"/>
    <lineage>
        <taxon>Eukaryota</taxon>
        <taxon>Viridiplantae</taxon>
        <taxon>Streptophyta</taxon>
        <taxon>Embryophyta</taxon>
        <taxon>Tracheophyta</taxon>
        <taxon>Spermatophyta</taxon>
        <taxon>Magnoliopsida</taxon>
        <taxon>eudicotyledons</taxon>
        <taxon>Gunneridae</taxon>
        <taxon>Pentapetalae</taxon>
        <taxon>rosids</taxon>
        <taxon>malvids</taxon>
        <taxon>Brassicales</taxon>
        <taxon>Brassicaceae</taxon>
        <taxon>Camelineae</taxon>
        <taxon>Arabidopsis</taxon>
    </lineage>
</organism>
<dbReference type="EMBL" id="JAEFBK010000009">
    <property type="protein sequence ID" value="KAG7570621.1"/>
    <property type="molecule type" value="Genomic_DNA"/>
</dbReference>
<keyword evidence="4" id="KW-1185">Reference proteome</keyword>
<name>A0A8T2AGG1_9BRAS</name>
<dbReference type="InterPro" id="IPR025486">
    <property type="entry name" value="DUF4378"/>
</dbReference>
<dbReference type="AlphaFoldDB" id="A0A8T2AGG1"/>
<dbReference type="Pfam" id="PF14309">
    <property type="entry name" value="DUF4378"/>
    <property type="match status" value="1"/>
</dbReference>
<dbReference type="PANTHER" id="PTHR47212">
    <property type="entry name" value="ADHESIN-LIKE PROTEIN, PUTATIVE (DUF3741)-RELATED"/>
    <property type="match status" value="1"/>
</dbReference>
<gene>
    <name evidence="3" type="ORF">ISN45_Aa04g032000</name>
</gene>
<feature type="domain" description="DUF4378" evidence="2">
    <location>
        <begin position="559"/>
        <end position="703"/>
    </location>
</feature>
<dbReference type="Proteomes" id="UP000694240">
    <property type="component" value="Chromosome 9"/>
</dbReference>